<dbReference type="Gene3D" id="6.10.250.2090">
    <property type="match status" value="1"/>
</dbReference>
<keyword evidence="3 4" id="KW-0472">Membrane</keyword>
<dbReference type="InterPro" id="IPR043202">
    <property type="entry name" value="Band-7_stomatin-like"/>
</dbReference>
<dbReference type="Proteomes" id="UP001164746">
    <property type="component" value="Chromosome 17"/>
</dbReference>
<sequence>MGNNGEIGGFTARKTRPPIGTDNAVTRIRTWVVAATTRRGVDSDDGGGLVCCGYILWALSMLVIICTLPFSLCLCIKVVQEYERAVIFRLGRLLSGGAKGPGLFFIVPCIDSYTKVDLRTVSFDVPPQEVLTKDSVTVAVDAVVYYRVYNAATSITNVEDANRSTRLLAATTLRNVLGTKNLSEILADREAISHQMQTSLDEATDPWGVKVERVEVKDVRLPVQLQRAMAAEAEAAREARAKVIAAEGEQKASRALKEAADVISESPTAIQLRYLQTLNTISAEKNSTIIFPLPIELFSSFTRKARGQ</sequence>
<keyword evidence="7" id="KW-1185">Reference proteome</keyword>
<feature type="transmembrane region" description="Helical" evidence="4">
    <location>
        <begin position="54"/>
        <end position="79"/>
    </location>
</feature>
<feature type="domain" description="Band 7" evidence="5">
    <location>
        <begin position="74"/>
        <end position="233"/>
    </location>
</feature>
<reference evidence="6" key="1">
    <citation type="submission" date="2022-11" db="EMBL/GenBank/DDBJ databases">
        <title>Centuries of genome instability and evolution in soft-shell clam transmissible cancer (bioRxiv).</title>
        <authorList>
            <person name="Hart S.F.M."/>
            <person name="Yonemitsu M.A."/>
            <person name="Giersch R.M."/>
            <person name="Beal B.F."/>
            <person name="Arriagada G."/>
            <person name="Davis B.W."/>
            <person name="Ostrander E.A."/>
            <person name="Goff S.P."/>
            <person name="Metzger M.J."/>
        </authorList>
    </citation>
    <scope>NUCLEOTIDE SEQUENCE</scope>
    <source>
        <strain evidence="6">MELC-2E11</strain>
        <tissue evidence="6">Siphon/mantle</tissue>
    </source>
</reference>
<dbReference type="PROSITE" id="PS01270">
    <property type="entry name" value="BAND_7"/>
    <property type="match status" value="1"/>
</dbReference>
<evidence type="ECO:0000259" key="5">
    <source>
        <dbReference type="SMART" id="SM00244"/>
    </source>
</evidence>
<proteinExistence type="inferred from homology"/>
<organism evidence="6 7">
    <name type="scientific">Mya arenaria</name>
    <name type="common">Soft-shell clam</name>
    <dbReference type="NCBI Taxonomy" id="6604"/>
    <lineage>
        <taxon>Eukaryota</taxon>
        <taxon>Metazoa</taxon>
        <taxon>Spiralia</taxon>
        <taxon>Lophotrochozoa</taxon>
        <taxon>Mollusca</taxon>
        <taxon>Bivalvia</taxon>
        <taxon>Autobranchia</taxon>
        <taxon>Heteroconchia</taxon>
        <taxon>Euheterodonta</taxon>
        <taxon>Imparidentia</taxon>
        <taxon>Neoheterodontei</taxon>
        <taxon>Myida</taxon>
        <taxon>Myoidea</taxon>
        <taxon>Myidae</taxon>
        <taxon>Mya</taxon>
    </lineage>
</organism>
<dbReference type="InterPro" id="IPR001107">
    <property type="entry name" value="Band_7"/>
</dbReference>
<dbReference type="Gene3D" id="3.30.479.30">
    <property type="entry name" value="Band 7 domain"/>
    <property type="match status" value="1"/>
</dbReference>
<evidence type="ECO:0000313" key="6">
    <source>
        <dbReference type="EMBL" id="WAR31226.1"/>
    </source>
</evidence>
<dbReference type="SMART" id="SM00244">
    <property type="entry name" value="PHB"/>
    <property type="match status" value="1"/>
</dbReference>
<protein>
    <submittedName>
        <fullName evidence="6">MEC2-like protein</fullName>
    </submittedName>
</protein>
<evidence type="ECO:0000313" key="7">
    <source>
        <dbReference type="Proteomes" id="UP001164746"/>
    </source>
</evidence>
<dbReference type="SUPFAM" id="SSF117892">
    <property type="entry name" value="Band 7/SPFH domain"/>
    <property type="match status" value="1"/>
</dbReference>
<evidence type="ECO:0000256" key="3">
    <source>
        <dbReference type="ARBA" id="ARBA00023136"/>
    </source>
</evidence>
<gene>
    <name evidence="6" type="ORF">MAR_033768</name>
</gene>
<dbReference type="CDD" id="cd03403">
    <property type="entry name" value="SPFH_stomatin"/>
    <property type="match status" value="1"/>
</dbReference>
<keyword evidence="4" id="KW-0812">Transmembrane</keyword>
<name>A0ABY7GIY5_MYAAR</name>
<comment type="similarity">
    <text evidence="2">Belongs to the band 7/mec-2 family.</text>
</comment>
<keyword evidence="4" id="KW-1133">Transmembrane helix</keyword>
<dbReference type="Pfam" id="PF01145">
    <property type="entry name" value="Band_7"/>
    <property type="match status" value="1"/>
</dbReference>
<dbReference type="PANTHER" id="PTHR10264:SF19">
    <property type="entry name" value="AT06885P-RELATED"/>
    <property type="match status" value="1"/>
</dbReference>
<comment type="subcellular location">
    <subcellularLocation>
        <location evidence="1">Membrane</location>
    </subcellularLocation>
</comment>
<evidence type="ECO:0000256" key="1">
    <source>
        <dbReference type="ARBA" id="ARBA00004370"/>
    </source>
</evidence>
<dbReference type="EMBL" id="CP111028">
    <property type="protein sequence ID" value="WAR31226.1"/>
    <property type="molecule type" value="Genomic_DNA"/>
</dbReference>
<dbReference type="PRINTS" id="PR00721">
    <property type="entry name" value="STOMATIN"/>
</dbReference>
<dbReference type="InterPro" id="IPR001972">
    <property type="entry name" value="Stomatin_HflK_fam"/>
</dbReference>
<evidence type="ECO:0000256" key="2">
    <source>
        <dbReference type="ARBA" id="ARBA00008164"/>
    </source>
</evidence>
<dbReference type="InterPro" id="IPR018080">
    <property type="entry name" value="Band_7/stomatin-like_CS"/>
</dbReference>
<dbReference type="PANTHER" id="PTHR10264">
    <property type="entry name" value="BAND 7 PROTEIN-RELATED"/>
    <property type="match status" value="1"/>
</dbReference>
<dbReference type="InterPro" id="IPR036013">
    <property type="entry name" value="Band_7/SPFH_dom_sf"/>
</dbReference>
<evidence type="ECO:0000256" key="4">
    <source>
        <dbReference type="SAM" id="Phobius"/>
    </source>
</evidence>
<accession>A0ABY7GIY5</accession>